<dbReference type="AlphaFoldDB" id="V9G2S4"/>
<sequence length="37" mass="4255">PPIEKSRSNFSWNPQKSYGYRGVRAEIQIATSMSIRV</sequence>
<accession>V9G2S4</accession>
<feature type="non-terminal residue" evidence="1">
    <location>
        <position position="1"/>
    </location>
</feature>
<dbReference type="Proteomes" id="UP000018721">
    <property type="component" value="Unassembled WGS sequence"/>
</dbReference>
<name>V9G2S4_PHYNI</name>
<dbReference type="EMBL" id="ANIZ01000029">
    <property type="protein sequence ID" value="ETI57563.1"/>
    <property type="molecule type" value="Genomic_DNA"/>
</dbReference>
<gene>
    <name evidence="1" type="ORF">F443_00172</name>
</gene>
<evidence type="ECO:0000313" key="1">
    <source>
        <dbReference type="EMBL" id="ETI57563.1"/>
    </source>
</evidence>
<protein>
    <submittedName>
        <fullName evidence="1">Uncharacterized protein</fullName>
    </submittedName>
</protein>
<keyword evidence="2" id="KW-1185">Reference proteome</keyword>
<organism evidence="1 2">
    <name type="scientific">Phytophthora nicotianae P1569</name>
    <dbReference type="NCBI Taxonomy" id="1317065"/>
    <lineage>
        <taxon>Eukaryota</taxon>
        <taxon>Sar</taxon>
        <taxon>Stramenopiles</taxon>
        <taxon>Oomycota</taxon>
        <taxon>Peronosporomycetes</taxon>
        <taxon>Peronosporales</taxon>
        <taxon>Peronosporaceae</taxon>
        <taxon>Phytophthora</taxon>
    </lineage>
</organism>
<reference evidence="1 2" key="1">
    <citation type="submission" date="2013-11" db="EMBL/GenBank/DDBJ databases">
        <title>The Genome Sequence of Phytophthora parasitica P1569.</title>
        <authorList>
            <consortium name="The Broad Institute Genomics Platform"/>
            <person name="Russ C."/>
            <person name="Tyler B."/>
            <person name="Panabieres F."/>
            <person name="Shan W."/>
            <person name="Tripathy S."/>
            <person name="Grunwald N."/>
            <person name="Machado M."/>
            <person name="Johnson C.S."/>
            <person name="Arredondo F."/>
            <person name="Hong C."/>
            <person name="Coffey M."/>
            <person name="Young S.K."/>
            <person name="Zeng Q."/>
            <person name="Gargeya S."/>
            <person name="Fitzgerald M."/>
            <person name="Abouelleil A."/>
            <person name="Alvarado L."/>
            <person name="Chapman S.B."/>
            <person name="Gainer-Dewar J."/>
            <person name="Goldberg J."/>
            <person name="Griggs A."/>
            <person name="Gujja S."/>
            <person name="Hansen M."/>
            <person name="Howarth C."/>
            <person name="Imamovic A."/>
            <person name="Ireland A."/>
            <person name="Larimer J."/>
            <person name="McCowan C."/>
            <person name="Murphy C."/>
            <person name="Pearson M."/>
            <person name="Poon T.W."/>
            <person name="Priest M."/>
            <person name="Roberts A."/>
            <person name="Saif S."/>
            <person name="Shea T."/>
            <person name="Sykes S."/>
            <person name="Wortman J."/>
            <person name="Nusbaum C."/>
            <person name="Birren B."/>
        </authorList>
    </citation>
    <scope>NUCLEOTIDE SEQUENCE [LARGE SCALE GENOMIC DNA]</scope>
    <source>
        <strain evidence="1 2">P1569</strain>
    </source>
</reference>
<proteinExistence type="predicted"/>
<comment type="caution">
    <text evidence="1">The sequence shown here is derived from an EMBL/GenBank/DDBJ whole genome shotgun (WGS) entry which is preliminary data.</text>
</comment>
<evidence type="ECO:0000313" key="2">
    <source>
        <dbReference type="Proteomes" id="UP000018721"/>
    </source>
</evidence>
<dbReference type="HOGENOM" id="CLU_3353779_0_0_1"/>